<proteinExistence type="predicted"/>
<dbReference type="Proteomes" id="UP001228049">
    <property type="component" value="Unassembled WGS sequence"/>
</dbReference>
<sequence length="135" mass="15696">MFVCCLPDIFRKLMVEFRRADLPHEQYVFFFIDVFAGSLKHGEPWARGDKDDAVARDAFQNVKILTYREPQNPEYREFMNIIAGGFYDGLMLYTHALNETMSLSAGRPAGKVVTQRMWNRTFHGQRFFSVSVTKS</sequence>
<dbReference type="GO" id="GO:0016941">
    <property type="term" value="F:natriuretic peptide receptor activity"/>
    <property type="evidence" value="ECO:0007669"/>
    <property type="project" value="TreeGrafter"/>
</dbReference>
<dbReference type="GO" id="GO:0007165">
    <property type="term" value="P:signal transduction"/>
    <property type="evidence" value="ECO:0007669"/>
    <property type="project" value="TreeGrafter"/>
</dbReference>
<keyword evidence="6" id="KW-0675">Receptor</keyword>
<gene>
    <name evidence="6" type="ORF">KUDE01_021643</name>
</gene>
<evidence type="ECO:0000313" key="6">
    <source>
        <dbReference type="EMBL" id="KAK1896196.1"/>
    </source>
</evidence>
<evidence type="ECO:0000256" key="1">
    <source>
        <dbReference type="ARBA" id="ARBA00004370"/>
    </source>
</evidence>
<dbReference type="SUPFAM" id="SSF53822">
    <property type="entry name" value="Periplasmic binding protein-like I"/>
    <property type="match status" value="1"/>
</dbReference>
<organism evidence="6 7">
    <name type="scientific">Dissostichus eleginoides</name>
    <name type="common">Patagonian toothfish</name>
    <name type="synonym">Dissostichus amissus</name>
    <dbReference type="NCBI Taxonomy" id="100907"/>
    <lineage>
        <taxon>Eukaryota</taxon>
        <taxon>Metazoa</taxon>
        <taxon>Chordata</taxon>
        <taxon>Craniata</taxon>
        <taxon>Vertebrata</taxon>
        <taxon>Euteleostomi</taxon>
        <taxon>Actinopterygii</taxon>
        <taxon>Neopterygii</taxon>
        <taxon>Teleostei</taxon>
        <taxon>Neoteleostei</taxon>
        <taxon>Acanthomorphata</taxon>
        <taxon>Eupercaria</taxon>
        <taxon>Perciformes</taxon>
        <taxon>Notothenioidei</taxon>
        <taxon>Nototheniidae</taxon>
        <taxon>Dissostichus</taxon>
    </lineage>
</organism>
<evidence type="ECO:0000256" key="2">
    <source>
        <dbReference type="ARBA" id="ARBA00022692"/>
    </source>
</evidence>
<evidence type="ECO:0000259" key="5">
    <source>
        <dbReference type="Pfam" id="PF01094"/>
    </source>
</evidence>
<feature type="domain" description="Receptor ligand binding region" evidence="5">
    <location>
        <begin position="3"/>
        <end position="124"/>
    </location>
</feature>
<dbReference type="Gene3D" id="3.40.50.2300">
    <property type="match status" value="1"/>
</dbReference>
<dbReference type="PANTHER" id="PTHR44755:SF5">
    <property type="entry name" value="GUANYLATE CYCLASE"/>
    <property type="match status" value="1"/>
</dbReference>
<dbReference type="Pfam" id="PF01094">
    <property type="entry name" value="ANF_receptor"/>
    <property type="match status" value="1"/>
</dbReference>
<dbReference type="InterPro" id="IPR028082">
    <property type="entry name" value="Peripla_BP_I"/>
</dbReference>
<evidence type="ECO:0000256" key="3">
    <source>
        <dbReference type="ARBA" id="ARBA00022989"/>
    </source>
</evidence>
<evidence type="ECO:0000313" key="7">
    <source>
        <dbReference type="Proteomes" id="UP001228049"/>
    </source>
</evidence>
<dbReference type="AlphaFoldDB" id="A0AAD9FCG3"/>
<dbReference type="PANTHER" id="PTHR44755">
    <property type="entry name" value="NATRIURETIC PEPTIDE RECEPTOR 3-RELATED"/>
    <property type="match status" value="1"/>
</dbReference>
<reference evidence="6" key="1">
    <citation type="submission" date="2023-04" db="EMBL/GenBank/DDBJ databases">
        <title>Chromosome-level genome of Chaenocephalus aceratus.</title>
        <authorList>
            <person name="Park H."/>
        </authorList>
    </citation>
    <scope>NUCLEOTIDE SEQUENCE</scope>
    <source>
        <strain evidence="6">DE</strain>
        <tissue evidence="6">Muscle</tissue>
    </source>
</reference>
<dbReference type="GO" id="GO:0016020">
    <property type="term" value="C:membrane"/>
    <property type="evidence" value="ECO:0007669"/>
    <property type="project" value="UniProtKB-SubCell"/>
</dbReference>
<keyword evidence="7" id="KW-1185">Reference proteome</keyword>
<accession>A0AAD9FCG3</accession>
<keyword evidence="2" id="KW-0812">Transmembrane</keyword>
<dbReference type="GO" id="GO:0017046">
    <property type="term" value="F:peptide hormone binding"/>
    <property type="evidence" value="ECO:0007669"/>
    <property type="project" value="TreeGrafter"/>
</dbReference>
<dbReference type="InterPro" id="IPR001828">
    <property type="entry name" value="ANF_lig-bd_rcpt"/>
</dbReference>
<dbReference type="InterPro" id="IPR052612">
    <property type="entry name" value="ANP_Clearance_Receptor"/>
</dbReference>
<dbReference type="EMBL" id="JASDAP010000010">
    <property type="protein sequence ID" value="KAK1896196.1"/>
    <property type="molecule type" value="Genomic_DNA"/>
</dbReference>
<keyword evidence="4" id="KW-0472">Membrane</keyword>
<evidence type="ECO:0000256" key="4">
    <source>
        <dbReference type="ARBA" id="ARBA00023136"/>
    </source>
</evidence>
<comment type="subcellular location">
    <subcellularLocation>
        <location evidence="1">Membrane</location>
    </subcellularLocation>
</comment>
<keyword evidence="3" id="KW-1133">Transmembrane helix</keyword>
<name>A0AAD9FCG3_DISEL</name>
<protein>
    <submittedName>
        <fullName evidence="6">Atrial natriuretic peptide receptor 1</fullName>
    </submittedName>
</protein>
<comment type="caution">
    <text evidence="6">The sequence shown here is derived from an EMBL/GenBank/DDBJ whole genome shotgun (WGS) entry which is preliminary data.</text>
</comment>